<name>A0AAD6PMG6_9ROSI</name>
<organism evidence="3 4">
    <name type="scientific">Salix udensis</name>
    <dbReference type="NCBI Taxonomy" id="889485"/>
    <lineage>
        <taxon>Eukaryota</taxon>
        <taxon>Viridiplantae</taxon>
        <taxon>Streptophyta</taxon>
        <taxon>Embryophyta</taxon>
        <taxon>Tracheophyta</taxon>
        <taxon>Spermatophyta</taxon>
        <taxon>Magnoliopsida</taxon>
        <taxon>eudicotyledons</taxon>
        <taxon>Gunneridae</taxon>
        <taxon>Pentapetalae</taxon>
        <taxon>rosids</taxon>
        <taxon>fabids</taxon>
        <taxon>Malpighiales</taxon>
        <taxon>Salicaceae</taxon>
        <taxon>Saliceae</taxon>
        <taxon>Salix</taxon>
    </lineage>
</organism>
<dbReference type="PANTHER" id="PTHR33132:SF148">
    <property type="entry name" value="SERINE-RICH PROTEIN-RELATED"/>
    <property type="match status" value="1"/>
</dbReference>
<keyword evidence="4" id="KW-1185">Reference proteome</keyword>
<feature type="chain" id="PRO_5042131577" evidence="2">
    <location>
        <begin position="25"/>
        <end position="117"/>
    </location>
</feature>
<keyword evidence="2" id="KW-0732">Signal</keyword>
<evidence type="ECO:0000256" key="1">
    <source>
        <dbReference type="SAM" id="MobiDB-lite"/>
    </source>
</evidence>
<sequence>MAAGFLLHLRLCYLVRPWFRLSEGTWSCIDGGSFSQAAETETEHAPAEVAATAGSGGAGSTKKCLCSPTRHPGSFRCRHHRSDYVWGGRVTKRKQLLERSDFLTLGYVDKRLVKQQA</sequence>
<accession>A0AAD6PMG6</accession>
<evidence type="ECO:0000256" key="2">
    <source>
        <dbReference type="SAM" id="SignalP"/>
    </source>
</evidence>
<dbReference type="PANTHER" id="PTHR33132">
    <property type="entry name" value="OSJNBB0118P14.9 PROTEIN"/>
    <property type="match status" value="1"/>
</dbReference>
<protein>
    <submittedName>
        <fullName evidence="3">Uncharacterized protein</fullName>
    </submittedName>
</protein>
<dbReference type="Proteomes" id="UP001162972">
    <property type="component" value="Chromosome 18"/>
</dbReference>
<proteinExistence type="predicted"/>
<reference evidence="3 4" key="1">
    <citation type="journal article" date="2023" name="Int. J. Mol. Sci.">
        <title>De Novo Assembly and Annotation of 11 Diverse Shrub Willow (Salix) Genomes Reveals Novel Gene Organization in Sex-Linked Regions.</title>
        <authorList>
            <person name="Hyden B."/>
            <person name="Feng K."/>
            <person name="Yates T.B."/>
            <person name="Jawdy S."/>
            <person name="Cereghino C."/>
            <person name="Smart L.B."/>
            <person name="Muchero W."/>
        </authorList>
    </citation>
    <scope>NUCLEOTIDE SEQUENCE [LARGE SCALE GENOMIC DNA]</scope>
    <source>
        <tissue evidence="3">Shoot tip</tissue>
    </source>
</reference>
<feature type="region of interest" description="Disordered" evidence="1">
    <location>
        <begin position="39"/>
        <end position="63"/>
    </location>
</feature>
<dbReference type="AlphaFoldDB" id="A0AAD6PMG6"/>
<dbReference type="EMBL" id="JAPFFJ010000001">
    <property type="protein sequence ID" value="KAJ6435359.1"/>
    <property type="molecule type" value="Genomic_DNA"/>
</dbReference>
<evidence type="ECO:0000313" key="4">
    <source>
        <dbReference type="Proteomes" id="UP001162972"/>
    </source>
</evidence>
<evidence type="ECO:0000313" key="3">
    <source>
        <dbReference type="EMBL" id="KAJ6435359.1"/>
    </source>
</evidence>
<gene>
    <name evidence="3" type="ORF">OIU84_000534</name>
</gene>
<feature type="signal peptide" evidence="2">
    <location>
        <begin position="1"/>
        <end position="24"/>
    </location>
</feature>
<comment type="caution">
    <text evidence="3">The sequence shown here is derived from an EMBL/GenBank/DDBJ whole genome shotgun (WGS) entry which is preliminary data.</text>
</comment>